<proteinExistence type="predicted"/>
<name>A0A1E3NPJ6_9ASCO</name>
<dbReference type="AlphaFoldDB" id="A0A1E3NPJ6"/>
<evidence type="ECO:0000313" key="3">
    <source>
        <dbReference type="EMBL" id="ODQ47473.1"/>
    </source>
</evidence>
<keyword evidence="1" id="KW-0175">Coiled coil</keyword>
<evidence type="ECO:0000256" key="1">
    <source>
        <dbReference type="SAM" id="Coils"/>
    </source>
</evidence>
<dbReference type="Proteomes" id="UP000094455">
    <property type="component" value="Unassembled WGS sequence"/>
</dbReference>
<accession>A0A1E3NPJ6</accession>
<dbReference type="RefSeq" id="XP_019018586.1">
    <property type="nucleotide sequence ID" value="XM_019159673.1"/>
</dbReference>
<sequence length="469" mass="53605">MVKAALPLAVTRESLTYADRQLVLNPIHNDIQVEELKRTYSIQNSLLARKNEELQLRVTNLENQLFQTQKQVLTLRNEKIQLNEKMKLNSKHFNDVIVSSLDKLMSEYRTFMADVGVEVSNKHIPAHLSQKIDNEGQYKATDFEHYWQNINDDLRRRKSSLFSFRGNSSDSAENIDTKAVIPISEGALEEDQLDTLVEKEEEAPLEPEYEEENSTNIPVKRQPMIMEKIDSHQLTHIPFLGVSKSTEEGAHKPLLIEEDHDSGNDELFNQPIVSPPDSPSKADQPARLSLGTDGEAGVLSCDEEKEGEVPGVEKSAVQKVAKTRRGKIPRELRNLDTEKTKKWLGMDPLDDVGESTSERRKSRRRSLVVNYQLPSLKQKMRRSSGRFSNVVYTDEDQENRVKKPKSSKNRNALRNITNISQAVSRDSPEKSDRERSIFDLENADIFGEYKSGTLKNRGRSRDEVYDMLL</sequence>
<reference evidence="3 4" key="1">
    <citation type="journal article" date="2016" name="Proc. Natl. Acad. Sci. U.S.A.">
        <title>Comparative genomics of biotechnologically important yeasts.</title>
        <authorList>
            <person name="Riley R."/>
            <person name="Haridas S."/>
            <person name="Wolfe K.H."/>
            <person name="Lopes M.R."/>
            <person name="Hittinger C.T."/>
            <person name="Goeker M."/>
            <person name="Salamov A.A."/>
            <person name="Wisecaver J.H."/>
            <person name="Long T.M."/>
            <person name="Calvey C.H."/>
            <person name="Aerts A.L."/>
            <person name="Barry K.W."/>
            <person name="Choi C."/>
            <person name="Clum A."/>
            <person name="Coughlan A.Y."/>
            <person name="Deshpande S."/>
            <person name="Douglass A.P."/>
            <person name="Hanson S.J."/>
            <person name="Klenk H.-P."/>
            <person name="LaButti K.M."/>
            <person name="Lapidus A."/>
            <person name="Lindquist E.A."/>
            <person name="Lipzen A.M."/>
            <person name="Meier-Kolthoff J.P."/>
            <person name="Ohm R.A."/>
            <person name="Otillar R.P."/>
            <person name="Pangilinan J.L."/>
            <person name="Peng Y."/>
            <person name="Rokas A."/>
            <person name="Rosa C.A."/>
            <person name="Scheuner C."/>
            <person name="Sibirny A.A."/>
            <person name="Slot J.C."/>
            <person name="Stielow J.B."/>
            <person name="Sun H."/>
            <person name="Kurtzman C.P."/>
            <person name="Blackwell M."/>
            <person name="Grigoriev I.V."/>
            <person name="Jeffries T.W."/>
        </authorList>
    </citation>
    <scope>NUCLEOTIDE SEQUENCE [LARGE SCALE GENOMIC DNA]</scope>
    <source>
        <strain evidence="3 4">NRRL Y-2026</strain>
    </source>
</reference>
<dbReference type="OrthoDB" id="3996786at2759"/>
<evidence type="ECO:0000313" key="4">
    <source>
        <dbReference type="Proteomes" id="UP000094455"/>
    </source>
</evidence>
<feature type="coiled-coil region" evidence="1">
    <location>
        <begin position="33"/>
        <end position="78"/>
    </location>
</feature>
<gene>
    <name evidence="3" type="ORF">PICMEDRAFT_10470</name>
</gene>
<dbReference type="GeneID" id="30176360"/>
<organism evidence="3 4">
    <name type="scientific">Pichia membranifaciens NRRL Y-2026</name>
    <dbReference type="NCBI Taxonomy" id="763406"/>
    <lineage>
        <taxon>Eukaryota</taxon>
        <taxon>Fungi</taxon>
        <taxon>Dikarya</taxon>
        <taxon>Ascomycota</taxon>
        <taxon>Saccharomycotina</taxon>
        <taxon>Pichiomycetes</taxon>
        <taxon>Pichiales</taxon>
        <taxon>Pichiaceae</taxon>
        <taxon>Pichia</taxon>
    </lineage>
</organism>
<protein>
    <submittedName>
        <fullName evidence="3">Uncharacterized protein</fullName>
    </submittedName>
</protein>
<dbReference type="EMBL" id="KV454002">
    <property type="protein sequence ID" value="ODQ47473.1"/>
    <property type="molecule type" value="Genomic_DNA"/>
</dbReference>
<feature type="region of interest" description="Disordered" evidence="2">
    <location>
        <begin position="345"/>
        <end position="366"/>
    </location>
</feature>
<evidence type="ECO:0000256" key="2">
    <source>
        <dbReference type="SAM" id="MobiDB-lite"/>
    </source>
</evidence>
<keyword evidence="4" id="KW-1185">Reference proteome</keyword>
<feature type="region of interest" description="Disordered" evidence="2">
    <location>
        <begin position="260"/>
        <end position="295"/>
    </location>
</feature>